<dbReference type="PANTHER" id="PTHR31793">
    <property type="entry name" value="4-HYDROXYBENZOYL-COA THIOESTERASE FAMILY MEMBER"/>
    <property type="match status" value="1"/>
</dbReference>
<proteinExistence type="predicted"/>
<comment type="caution">
    <text evidence="1">The sequence shown here is derived from an EMBL/GenBank/DDBJ whole genome shotgun (WGS) entry which is preliminary data.</text>
</comment>
<keyword evidence="2" id="KW-1185">Reference proteome</keyword>
<dbReference type="GO" id="GO:0047617">
    <property type="term" value="F:fatty acyl-CoA hydrolase activity"/>
    <property type="evidence" value="ECO:0007669"/>
    <property type="project" value="TreeGrafter"/>
</dbReference>
<dbReference type="Gene3D" id="3.10.129.10">
    <property type="entry name" value="Hotdog Thioesterase"/>
    <property type="match status" value="1"/>
</dbReference>
<dbReference type="EMBL" id="WMBA01000103">
    <property type="protein sequence ID" value="MTD59428.1"/>
    <property type="molecule type" value="Genomic_DNA"/>
</dbReference>
<dbReference type="InterPro" id="IPR050563">
    <property type="entry name" value="4-hydroxybenzoyl-CoA_TE"/>
</dbReference>
<reference evidence="1 2" key="1">
    <citation type="submission" date="2019-11" db="EMBL/GenBank/DDBJ databases">
        <title>Draft genome of Amycolatopsis RM579.</title>
        <authorList>
            <person name="Duangmal K."/>
            <person name="Mingma R."/>
        </authorList>
    </citation>
    <scope>NUCLEOTIDE SEQUENCE [LARGE SCALE GENOMIC DNA]</scope>
    <source>
        <strain evidence="1 2">RM579</strain>
    </source>
</reference>
<dbReference type="AlphaFoldDB" id="A0A6N7ZCH1"/>
<dbReference type="Pfam" id="PF13279">
    <property type="entry name" value="4HBT_2"/>
    <property type="match status" value="1"/>
</dbReference>
<evidence type="ECO:0000313" key="1">
    <source>
        <dbReference type="EMBL" id="MTD59428.1"/>
    </source>
</evidence>
<name>A0A6N7ZCH1_9PSEU</name>
<dbReference type="SUPFAM" id="SSF54637">
    <property type="entry name" value="Thioesterase/thiol ester dehydrase-isomerase"/>
    <property type="match status" value="1"/>
</dbReference>
<sequence>MSEREPFRTRIKVRQYELDVLGHLNHAVYHSYGEVARIELLENAAGDSTALDDQRISPVLLASNIVYRREIRAGETVEVTCDAKFGTGKTFQMQQHIYKSDQTLSAELTCTLGLMDLDRRKLVDDPRGRFEQAGYDLKALSTAEYCVVRYQSDHSHGDSG</sequence>
<dbReference type="InterPro" id="IPR029069">
    <property type="entry name" value="HotDog_dom_sf"/>
</dbReference>
<protein>
    <submittedName>
        <fullName evidence="1">Thioesterase</fullName>
    </submittedName>
</protein>
<organism evidence="1 2">
    <name type="scientific">Amycolatopsis pithecellobii</name>
    <dbReference type="NCBI Taxonomy" id="664692"/>
    <lineage>
        <taxon>Bacteria</taxon>
        <taxon>Bacillati</taxon>
        <taxon>Actinomycetota</taxon>
        <taxon>Actinomycetes</taxon>
        <taxon>Pseudonocardiales</taxon>
        <taxon>Pseudonocardiaceae</taxon>
        <taxon>Amycolatopsis</taxon>
    </lineage>
</organism>
<dbReference type="Proteomes" id="UP000440096">
    <property type="component" value="Unassembled WGS sequence"/>
</dbReference>
<evidence type="ECO:0000313" key="2">
    <source>
        <dbReference type="Proteomes" id="UP000440096"/>
    </source>
</evidence>
<dbReference type="RefSeq" id="WP_376766038.1">
    <property type="nucleotide sequence ID" value="NZ_WMBA01000103.1"/>
</dbReference>
<dbReference type="CDD" id="cd00586">
    <property type="entry name" value="4HBT"/>
    <property type="match status" value="1"/>
</dbReference>
<dbReference type="PANTHER" id="PTHR31793:SF24">
    <property type="entry name" value="LONG-CHAIN ACYL-COA THIOESTERASE FADM"/>
    <property type="match status" value="1"/>
</dbReference>
<gene>
    <name evidence="1" type="ORF">GKO32_36410</name>
</gene>
<accession>A0A6N7ZCH1</accession>